<dbReference type="OrthoDB" id="22104at2"/>
<sequence>MTIPISGGSGGSSLPPVSGFTAIDARPSYPVLLPGLLITQDSLEESSSSIPIIAYARAINEAIDQLKEQLGASAVQDQEVSKKFFGALIQRATLLQQLYYEVKKAASLQEQLIKERNEQIKLINDQIDLYNEGVTSQYLGSWEDLNALRNLYAATLSFIDPSSSNYLNKTYMNQQVDLYGSLTGSPMETLKTAVTEFYDPKSPYYNDFIRLGGVLQQYFFQYDNYVVPANEQTAVDTWAAFFNPDSALYGNLGALDSAIKAYAPFLDPSYTLIVEPDPKEINEQAETERVNQAIADFNDPMSVYYQDTDYLALIYSQYSAYREGTLDDVKNAINAYFSITNRTPEDLDNLDEILRAYHRYIEGAPDIIASLDAYDHDLSLQIQAMIDNHNALVPLTGGTFAEQTVTDSLEASIAAYYNTLSPYYSDEDALQEAINKYNAYRQGTLADVSTALSAFFTSGSPSYQDVQALDPILRAYHPFITGTSNILNSVYGYYKFLSQQMRSQISTFNSGVTTENSQITALNNAIASYNDPGIIPTAPNPNYHNQAYLQAAYDTYNAYKATRDAEAAALNTSITAYNNDVQHLPQVEPFNYVRSPLPIPPPFPPAGTNAGAPLPGTTTAPLNPLLYSAQTAINFSQLSSALATYQTQISASPTNYLNRNAAITEFNAEMPEWYNYYNLLIGEQPIKDWITFTPRVLLPPPPSGFPPLAGSTLPDRIEEPDLPDQTDPPAADIDALEADIQAYLAYLNTNPPNELNRNADIELLNDYIDQYNAAIAANNEMVDEINGTRGKLKLKNLTKQQPVDYRDLLPLAPTIYDGSQLLPGRDLYPRVPLITEPTENDTSLMDAFNAEFDEALLFIGTMSQQLSLSQVDIDYALFVYQGGNLMNPLALDPDLGGKSESGGGVAGMGYGSTALDLSNVFVEAVLSTALLEAAYKAEGLPDSPEAIEAMKIATLQLLQDVSLVAGAPSVAFLAGALPSISLLPYLGIDEAAVSVVFAVEYARQVRNVLLSDVPQQTIQALLASDPAFANLTPEQIANIVGSISASLATSLGLVSLVQISIALGTPGLAAQLLSLLPGIQALGVNSLSPPIFQDFVGNGFTNSLVGSLLIGSGLDQSAAGEALRAALASGPSDPNSFFNALQKALAAAGVAPSEAISLALDATLLVLQQSPQANFTQGELDRTLMPGVIDQKMLEDALLREFVNAGEIAAAVFKTLNERNLIEKSVLVSTILEDFRFSDELTRGLLRANLLGEGVLRDSIVRDIITQNVIRNDLVLRDIRNALVQELINRNYDIKRAFDLAQNTIDQLREDYRLSLRMEQAYVDQEVLKNSIQQSFIQRGIQEDEAIRRAEIVMDNLQSDRDNFAARSNVRAAIRDILVEKFGVDRQQAGLIAAGVDLGIPPAEPVSLFNPGVGSMTVNEILIALETRIVALLGGRLSVEKTEELIDRLKGIVLTDDNSLRHIIDRSASLVVETQNEELIRSLVTEIRELTKPTREIFAFMEKLRDPGNSLIYSVWSGIMYAQDQPSNYKRDIDIHV</sequence>
<evidence type="ECO:0000313" key="3">
    <source>
        <dbReference type="Proteomes" id="UP000220251"/>
    </source>
</evidence>
<accession>A0A0H5E787</accession>
<gene>
    <name evidence="2" type="ORF">ELAC_1860</name>
</gene>
<evidence type="ECO:0000313" key="2">
    <source>
        <dbReference type="EMBL" id="CRX39185.1"/>
    </source>
</evidence>
<name>A0A0H5E787_9BACT</name>
<evidence type="ECO:0000256" key="1">
    <source>
        <dbReference type="SAM" id="MobiDB-lite"/>
    </source>
</evidence>
<dbReference type="Proteomes" id="UP000220251">
    <property type="component" value="Unassembled WGS sequence"/>
</dbReference>
<feature type="region of interest" description="Disordered" evidence="1">
    <location>
        <begin position="701"/>
        <end position="721"/>
    </location>
</feature>
<proteinExistence type="predicted"/>
<keyword evidence="3" id="KW-1185">Reference proteome</keyword>
<dbReference type="EMBL" id="CWGJ01000026">
    <property type="protein sequence ID" value="CRX39185.1"/>
    <property type="molecule type" value="Genomic_DNA"/>
</dbReference>
<reference evidence="3" key="1">
    <citation type="submission" date="2015-06" db="EMBL/GenBank/DDBJ databases">
        <authorList>
            <person name="Bertelli C."/>
        </authorList>
    </citation>
    <scope>NUCLEOTIDE SEQUENCE [LARGE SCALE GENOMIC DNA]</scope>
    <source>
        <strain evidence="3">CRIB-30</strain>
    </source>
</reference>
<dbReference type="RefSeq" id="WP_098039051.1">
    <property type="nucleotide sequence ID" value="NZ_CWGJ01000026.1"/>
</dbReference>
<protein>
    <submittedName>
        <fullName evidence="2">Uncharacterized protein</fullName>
    </submittedName>
</protein>
<organism evidence="2 3">
    <name type="scientific">Estrella lausannensis</name>
    <dbReference type="NCBI Taxonomy" id="483423"/>
    <lineage>
        <taxon>Bacteria</taxon>
        <taxon>Pseudomonadati</taxon>
        <taxon>Chlamydiota</taxon>
        <taxon>Chlamydiia</taxon>
        <taxon>Parachlamydiales</taxon>
        <taxon>Candidatus Criblamydiaceae</taxon>
        <taxon>Estrella</taxon>
    </lineage>
</organism>